<proteinExistence type="predicted"/>
<dbReference type="SMART" id="SM00908">
    <property type="entry name" value="Gal-bind_lectin"/>
    <property type="match status" value="1"/>
</dbReference>
<feature type="compositionally biased region" description="Low complexity" evidence="2">
    <location>
        <begin position="93"/>
        <end position="111"/>
    </location>
</feature>
<feature type="domain" description="Galectin" evidence="4">
    <location>
        <begin position="284"/>
        <end position="428"/>
    </location>
</feature>
<dbReference type="EMBL" id="JAGRRH010000003">
    <property type="protein sequence ID" value="KAG7372536.1"/>
    <property type="molecule type" value="Genomic_DNA"/>
</dbReference>
<dbReference type="PROSITE" id="PS50102">
    <property type="entry name" value="RRM"/>
    <property type="match status" value="1"/>
</dbReference>
<dbReference type="Pfam" id="PF00337">
    <property type="entry name" value="Gal-bind_lectin"/>
    <property type="match status" value="1"/>
</dbReference>
<reference evidence="5" key="1">
    <citation type="journal article" date="2021" name="Sci. Rep.">
        <title>Diploid genomic architecture of Nitzschia inconspicua, an elite biomass production diatom.</title>
        <authorList>
            <person name="Oliver A."/>
            <person name="Podell S."/>
            <person name="Pinowska A."/>
            <person name="Traller J.C."/>
            <person name="Smith S.R."/>
            <person name="McClure R."/>
            <person name="Beliaev A."/>
            <person name="Bohutskyi P."/>
            <person name="Hill E.A."/>
            <person name="Rabines A."/>
            <person name="Zheng H."/>
            <person name="Allen L.Z."/>
            <person name="Kuo A."/>
            <person name="Grigoriev I.V."/>
            <person name="Allen A.E."/>
            <person name="Hazlebeck D."/>
            <person name="Allen E.E."/>
        </authorList>
    </citation>
    <scope>NUCLEOTIDE SEQUENCE</scope>
    <source>
        <strain evidence="5">Hildebrandi</strain>
    </source>
</reference>
<dbReference type="SMART" id="SM00360">
    <property type="entry name" value="RRM"/>
    <property type="match status" value="1"/>
</dbReference>
<feature type="region of interest" description="Disordered" evidence="2">
    <location>
        <begin position="199"/>
        <end position="223"/>
    </location>
</feature>
<name>A0A9K3Q6L0_9STRA</name>
<gene>
    <name evidence="5" type="ORF">IV203_018679</name>
</gene>
<evidence type="ECO:0000259" key="4">
    <source>
        <dbReference type="PROSITE" id="PS51304"/>
    </source>
</evidence>
<sequence>MAPPPGTWRSTPKAAEHAAKYNFNLLPEDFEFTAEETNLIQMYDTVKQFEREATRLKEKKARERIYANNQPQQQQSQVDDDDEQNDQDENGKLSPRTPPTAAASAAAALASNKKRKAGRGKKKKPSSAAGVMNDSSDEEESDAESAQSDADQNIDAITLAERRAAKLEALRGEVEGKKNSMTEEELLEEQRRRELLATNDDDGIDDGRVLKRKRPMPSQEGGKSLLSKMMTAQTPPHDFSEKLGLKSWKGTVLFPQTTDELTWSPPELASNPNDGAFLVPMENFDITKAQNGEGPNTLALKFTAPSDSKRFSFNIAGPGHEDFDSILFHFNPRQRQKGGQLVINDKQKGQWGRPVQLPLSQVPLIFGQTSVTLLVQINGDGFDIFIEGKHCARLEHRTELPSKPCTLYLQFPSCDDYGAPENWKVFKAWWGNKESMAKDDISSVAGVNTFDSVHPRKLFIQGLPKIRDDREVELRRAELERIFRRYGGARGVSTLVPKNVGYAFVEFETDQMCNKAFQEMADKYPFKITRARRSKHEALMDKRAAEAAAGNAKAAGDW</sequence>
<evidence type="ECO:0000313" key="6">
    <source>
        <dbReference type="Proteomes" id="UP000693970"/>
    </source>
</evidence>
<comment type="caution">
    <text evidence="5">The sequence shown here is derived from an EMBL/GenBank/DDBJ whole genome shotgun (WGS) entry which is preliminary data.</text>
</comment>
<evidence type="ECO:0000256" key="1">
    <source>
        <dbReference type="PROSITE-ProRule" id="PRU00176"/>
    </source>
</evidence>
<feature type="compositionally biased region" description="Low complexity" evidence="2">
    <location>
        <begin position="68"/>
        <end position="77"/>
    </location>
</feature>
<feature type="domain" description="RRM" evidence="3">
    <location>
        <begin position="456"/>
        <end position="533"/>
    </location>
</feature>
<dbReference type="GO" id="GO:0030246">
    <property type="term" value="F:carbohydrate binding"/>
    <property type="evidence" value="ECO:0007669"/>
    <property type="project" value="InterPro"/>
</dbReference>
<evidence type="ECO:0000259" key="3">
    <source>
        <dbReference type="PROSITE" id="PS50102"/>
    </source>
</evidence>
<dbReference type="Proteomes" id="UP000693970">
    <property type="component" value="Unassembled WGS sequence"/>
</dbReference>
<dbReference type="PROSITE" id="PS51304">
    <property type="entry name" value="GALECTIN"/>
    <property type="match status" value="1"/>
</dbReference>
<organism evidence="5 6">
    <name type="scientific">Nitzschia inconspicua</name>
    <dbReference type="NCBI Taxonomy" id="303405"/>
    <lineage>
        <taxon>Eukaryota</taxon>
        <taxon>Sar</taxon>
        <taxon>Stramenopiles</taxon>
        <taxon>Ochrophyta</taxon>
        <taxon>Bacillariophyta</taxon>
        <taxon>Bacillariophyceae</taxon>
        <taxon>Bacillariophycidae</taxon>
        <taxon>Bacillariales</taxon>
        <taxon>Bacillariaceae</taxon>
        <taxon>Nitzschia</taxon>
    </lineage>
</organism>
<reference evidence="5" key="2">
    <citation type="submission" date="2021-04" db="EMBL/GenBank/DDBJ databases">
        <authorList>
            <person name="Podell S."/>
        </authorList>
    </citation>
    <scope>NUCLEOTIDE SEQUENCE</scope>
    <source>
        <strain evidence="5">Hildebrandi</strain>
    </source>
</reference>
<evidence type="ECO:0000313" key="5">
    <source>
        <dbReference type="EMBL" id="KAG7372536.1"/>
    </source>
</evidence>
<evidence type="ECO:0000256" key="2">
    <source>
        <dbReference type="SAM" id="MobiDB-lite"/>
    </source>
</evidence>
<feature type="compositionally biased region" description="Basic residues" evidence="2">
    <location>
        <begin position="112"/>
        <end position="125"/>
    </location>
</feature>
<dbReference type="InterPro" id="IPR000504">
    <property type="entry name" value="RRM_dom"/>
</dbReference>
<dbReference type="OrthoDB" id="439808at2759"/>
<dbReference type="AlphaFoldDB" id="A0A9K3Q6L0"/>
<feature type="compositionally biased region" description="Acidic residues" evidence="2">
    <location>
        <begin position="78"/>
        <end position="88"/>
    </location>
</feature>
<dbReference type="InterPro" id="IPR001079">
    <property type="entry name" value="Galectin_CRD"/>
</dbReference>
<dbReference type="GO" id="GO:0003723">
    <property type="term" value="F:RNA binding"/>
    <property type="evidence" value="ECO:0007669"/>
    <property type="project" value="UniProtKB-UniRule"/>
</dbReference>
<dbReference type="Pfam" id="PF00076">
    <property type="entry name" value="RRM_1"/>
    <property type="match status" value="1"/>
</dbReference>
<dbReference type="CDD" id="cd00590">
    <property type="entry name" value="RRM_SF"/>
    <property type="match status" value="1"/>
</dbReference>
<keyword evidence="6" id="KW-1185">Reference proteome</keyword>
<protein>
    <submittedName>
        <fullName evidence="5">Galactoside-binding lectin</fullName>
    </submittedName>
</protein>
<feature type="region of interest" description="Disordered" evidence="2">
    <location>
        <begin position="60"/>
        <end position="153"/>
    </location>
</feature>
<keyword evidence="1" id="KW-0694">RNA-binding</keyword>
<accession>A0A9K3Q6L0</accession>